<dbReference type="SUPFAM" id="SSF48452">
    <property type="entry name" value="TPR-like"/>
    <property type="match status" value="1"/>
</dbReference>
<dbReference type="PROSITE" id="PS50005">
    <property type="entry name" value="TPR"/>
    <property type="match status" value="1"/>
</dbReference>
<organism evidence="3">
    <name type="scientific">Candidatus Kentrum sp. FW</name>
    <dbReference type="NCBI Taxonomy" id="2126338"/>
    <lineage>
        <taxon>Bacteria</taxon>
        <taxon>Pseudomonadati</taxon>
        <taxon>Pseudomonadota</taxon>
        <taxon>Gammaproteobacteria</taxon>
        <taxon>Candidatus Kentrum</taxon>
    </lineage>
</organism>
<proteinExistence type="predicted"/>
<gene>
    <name evidence="3" type="ORF">BECKFW1821C_GA0114237_100172</name>
</gene>
<keyword evidence="2" id="KW-0812">Transmembrane</keyword>
<dbReference type="AlphaFoldDB" id="A0A450T4Z0"/>
<dbReference type="Gene3D" id="1.25.40.10">
    <property type="entry name" value="Tetratricopeptide repeat domain"/>
    <property type="match status" value="1"/>
</dbReference>
<sequence>MENVIDLFTGENLQRLIFLLTFIGLLFAIGWGIFIYLKPRHPPTPPRDKEITKGKIIDALGEMPEEERGRVLAAVDALYGIERTEPGKTEMVHRALSLLKEGNTSGAEDILRAHLESRKLAGRDALREAAATARHLGAFVYLHDTKKALESYREAARLDPEEPDGWLQLGRVALRAGDSGEALRAFRELARRAEQRGEIHWQAIAQSELGDLDALRGDTGSALARYRQAESLLRQWAKLDPDDPRRQRDLSVSFERVGDIYLANGDGAKALAAYQEGLSVREKLTELDPPRVQWKTDVVVSFSKMAALETDKRRQAQWLHGALAILEPLAAENRLSAEQKGWVAVIKEALVGLESLE</sequence>
<dbReference type="EMBL" id="CAADFE010000001">
    <property type="protein sequence ID" value="VFJ61469.1"/>
    <property type="molecule type" value="Genomic_DNA"/>
</dbReference>
<evidence type="ECO:0000313" key="3">
    <source>
        <dbReference type="EMBL" id="VFJ61469.1"/>
    </source>
</evidence>
<evidence type="ECO:0000256" key="2">
    <source>
        <dbReference type="SAM" id="Phobius"/>
    </source>
</evidence>
<feature type="transmembrane region" description="Helical" evidence="2">
    <location>
        <begin position="16"/>
        <end position="37"/>
    </location>
</feature>
<name>A0A450T4Z0_9GAMM</name>
<keyword evidence="2" id="KW-0472">Membrane</keyword>
<dbReference type="InterPro" id="IPR011990">
    <property type="entry name" value="TPR-like_helical_dom_sf"/>
</dbReference>
<reference evidence="3" key="1">
    <citation type="submission" date="2019-02" db="EMBL/GenBank/DDBJ databases">
        <authorList>
            <person name="Gruber-Vodicka R. H."/>
            <person name="Seah K. B. B."/>
        </authorList>
    </citation>
    <scope>NUCLEOTIDE SEQUENCE</scope>
    <source>
        <strain evidence="3">BECK_BZ131</strain>
    </source>
</reference>
<dbReference type="InterPro" id="IPR019734">
    <property type="entry name" value="TPR_rpt"/>
</dbReference>
<dbReference type="SMART" id="SM00028">
    <property type="entry name" value="TPR"/>
    <property type="match status" value="4"/>
</dbReference>
<keyword evidence="2" id="KW-1133">Transmembrane helix</keyword>
<feature type="repeat" description="TPR" evidence="1">
    <location>
        <begin position="129"/>
        <end position="162"/>
    </location>
</feature>
<protein>
    <submittedName>
        <fullName evidence="3">Tetratricopeptide repeat-containing protein</fullName>
    </submittedName>
</protein>
<evidence type="ECO:0000256" key="1">
    <source>
        <dbReference type="PROSITE-ProRule" id="PRU00339"/>
    </source>
</evidence>
<accession>A0A450T4Z0</accession>
<keyword evidence="1" id="KW-0802">TPR repeat</keyword>